<dbReference type="OrthoDB" id="9804312at2"/>
<sequence>MICHIAFESDYSFALHNLLLKHFDINEHIFLICGRASWDSTKQFQYRNSVKVADLNSQEVRRLLCESEQIIIHGLFFGEVVDYFHRNQDLLPKTSWKLWGGDLYCYRNAGTTDFPAEYEEKRRQVIRNFGRIICVLEEDYQLARQVYDTKATRAHGFYPLLLNYDYLDSLRKPRAPSEIITVQVGNSATRENCHEEAFEHLIHLDNDNMRVCCPLSYGDKSYGNEIIRLGMKLFGSRFCPLTDVLPFKEYSDHLSSVDVAVMNHNRQQGLGNTVALLYLGRKVYMRHDTTSYSWLMKHGITVYDMRNLGHASFAEFSHIEEDVAARNTEIIGREFSDDACVKLWKSIFSSKGRQSKMTVPNEKGSLIQKLKHQYFPGSNFVGPYEQNGHAPSIYEEQWLWAHRHLIKGTVLDMSTPRYWHEFIHTMESVSRVVISEMGCDTVTKYGKSSSVDIVADFCDPNLPVAPETFDTILCLSILEHCTNPLSMVNNLYKLLRPGGTVFFWAPFAYIDGHLEPDYWRFGRDGFRLLVKQAGFEIMEEGNFGDLGKYFLQEFGFDASARNGHRGVPCANWIICKKPQDTRTLPKPTHGISTSAGNSPLRLYAGDIPNRPEYEGWLGLSLTQENDRHIRHDITRPLPFADNSVDAFQAEDVLEHIAYDRIVPVLNEIHRVLKPGAVFRLSVPDYRCDILDARTEKDATGAPVFDPGGGGTRENPGHAWFPRYETVKTLVEKSNFGTAGEISFLHYYDEHNLPAMREIDYAKGFIQRPPDHDPRVQTPYRPMSLVVDLTKRDVRIFSSFNNSASHANTNVGGTDAHSIAETASRILQAGEKLYSEGYTADAEGCFNALLVMQEPLATAHNNLGVIHQGRHELDNALEHFRSALALMPSHREARENIKATLSSESIYPYEGNRSRSNHYNEDYFNWQKNIGAFGGRANLFKFSEFITPSDTILDFGCGEGYLLSNITCARKIGVELNEAARRTAWAQGVEAFASPEEIPFGTADLVISNHALEHVLSPLETLQALIKTLKPGGMTVFVVPHQDTREEYNPDDINMHLYTWNQLTLGNLFRQAGFSVERVEAIQHQWPPNFAEVYAQVGEAEFHRICRQTAIQNNNYQIRIVARRK</sequence>
<gene>
    <name evidence="8" type="ordered locus">GSU3022</name>
</gene>
<dbReference type="eggNOG" id="COG2226">
    <property type="taxonomic scope" value="Bacteria"/>
</dbReference>
<evidence type="ECO:0000259" key="7">
    <source>
        <dbReference type="Pfam" id="PF08241"/>
    </source>
</evidence>
<dbReference type="SUPFAM" id="SSF48452">
    <property type="entry name" value="TPR-like"/>
    <property type="match status" value="1"/>
</dbReference>
<evidence type="ECO:0000313" key="8">
    <source>
        <dbReference type="EMBL" id="AAR36414.1"/>
    </source>
</evidence>
<dbReference type="PANTHER" id="PTHR43861">
    <property type="entry name" value="TRANS-ACONITATE 2-METHYLTRANSFERASE-RELATED"/>
    <property type="match status" value="1"/>
</dbReference>
<dbReference type="GO" id="GO:0008757">
    <property type="term" value="F:S-adenosylmethionine-dependent methyltransferase activity"/>
    <property type="evidence" value="ECO:0007669"/>
    <property type="project" value="InterPro"/>
</dbReference>
<dbReference type="eggNOG" id="COG4627">
    <property type="taxonomic scope" value="Bacteria"/>
</dbReference>
<feature type="domain" description="Methyltransferase type 11" evidence="7">
    <location>
        <begin position="629"/>
        <end position="678"/>
    </location>
</feature>
<dbReference type="RefSeq" id="WP_010943649.1">
    <property type="nucleotide sequence ID" value="NC_002939.5"/>
</dbReference>
<dbReference type="EnsemblBacteria" id="AAR36414">
    <property type="protein sequence ID" value="AAR36414"/>
    <property type="gene ID" value="GSU3022"/>
</dbReference>
<dbReference type="GO" id="GO:0008168">
    <property type="term" value="F:methyltransferase activity"/>
    <property type="evidence" value="ECO:0000318"/>
    <property type="project" value="GO_Central"/>
</dbReference>
<dbReference type="Pfam" id="PF07429">
    <property type="entry name" value="Glyco_transf_56"/>
    <property type="match status" value="1"/>
</dbReference>
<dbReference type="STRING" id="243231.GSU3022"/>
<evidence type="ECO:0000256" key="5">
    <source>
        <dbReference type="ARBA" id="ARBA00023136"/>
    </source>
</evidence>
<dbReference type="InterPro" id="IPR009993">
    <property type="entry name" value="WecF"/>
</dbReference>
<dbReference type="HOGENOM" id="CLU_279890_0_0_7"/>
<dbReference type="PATRIC" id="fig|243231.5.peg.3047"/>
<keyword evidence="8" id="KW-0489">Methyltransferase</keyword>
<keyword evidence="6" id="KW-0802">TPR repeat</keyword>
<keyword evidence="2" id="KW-0997">Cell inner membrane</keyword>
<evidence type="ECO:0000256" key="4">
    <source>
        <dbReference type="ARBA" id="ARBA00022679"/>
    </source>
</evidence>
<keyword evidence="9" id="KW-1185">Reference proteome</keyword>
<dbReference type="Pfam" id="PF13489">
    <property type="entry name" value="Methyltransf_23"/>
    <property type="match status" value="1"/>
</dbReference>
<evidence type="ECO:0000313" key="9">
    <source>
        <dbReference type="Proteomes" id="UP000000577"/>
    </source>
</evidence>
<proteinExistence type="predicted"/>
<dbReference type="Gene3D" id="3.40.50.150">
    <property type="entry name" value="Vaccinia Virus protein VP39"/>
    <property type="match status" value="3"/>
</dbReference>
<dbReference type="Pfam" id="PF08241">
    <property type="entry name" value="Methyltransf_11"/>
    <property type="match status" value="2"/>
</dbReference>
<evidence type="ECO:0000256" key="2">
    <source>
        <dbReference type="ARBA" id="ARBA00022519"/>
    </source>
</evidence>
<dbReference type="InParanoid" id="Q748I0"/>
<dbReference type="InterPro" id="IPR013216">
    <property type="entry name" value="Methyltransf_11"/>
</dbReference>
<dbReference type="DNASU" id="2686805"/>
<dbReference type="SUPFAM" id="SSF53335">
    <property type="entry name" value="S-adenosyl-L-methionine-dependent methyltransferases"/>
    <property type="match status" value="3"/>
</dbReference>
<dbReference type="InterPro" id="IPR019734">
    <property type="entry name" value="TPR_rpt"/>
</dbReference>
<dbReference type="Proteomes" id="UP000000577">
    <property type="component" value="Chromosome"/>
</dbReference>
<dbReference type="SMART" id="SM00028">
    <property type="entry name" value="TPR"/>
    <property type="match status" value="1"/>
</dbReference>
<evidence type="ECO:0000256" key="6">
    <source>
        <dbReference type="PROSITE-ProRule" id="PRU00339"/>
    </source>
</evidence>
<keyword evidence="3" id="KW-0328">Glycosyltransferase</keyword>
<evidence type="ECO:0000256" key="3">
    <source>
        <dbReference type="ARBA" id="ARBA00022676"/>
    </source>
</evidence>
<evidence type="ECO:0000256" key="1">
    <source>
        <dbReference type="ARBA" id="ARBA00022475"/>
    </source>
</evidence>
<dbReference type="GO" id="GO:0008417">
    <property type="term" value="F:fucosyltransferase activity"/>
    <property type="evidence" value="ECO:0007669"/>
    <property type="project" value="InterPro"/>
</dbReference>
<dbReference type="InterPro" id="IPR029063">
    <property type="entry name" value="SAM-dependent_MTases_sf"/>
</dbReference>
<dbReference type="GO" id="GO:0009246">
    <property type="term" value="P:enterobacterial common antigen biosynthetic process"/>
    <property type="evidence" value="ECO:0007669"/>
    <property type="project" value="InterPro"/>
</dbReference>
<feature type="repeat" description="TPR" evidence="6">
    <location>
        <begin position="856"/>
        <end position="889"/>
    </location>
</feature>
<dbReference type="Gene3D" id="1.25.40.10">
    <property type="entry name" value="Tetratricopeptide repeat domain"/>
    <property type="match status" value="1"/>
</dbReference>
<dbReference type="PROSITE" id="PS50005">
    <property type="entry name" value="TPR"/>
    <property type="match status" value="1"/>
</dbReference>
<organism evidence="8 9">
    <name type="scientific">Geobacter sulfurreducens (strain ATCC 51573 / DSM 12127 / PCA)</name>
    <dbReference type="NCBI Taxonomy" id="243231"/>
    <lineage>
        <taxon>Bacteria</taxon>
        <taxon>Pseudomonadati</taxon>
        <taxon>Thermodesulfobacteriota</taxon>
        <taxon>Desulfuromonadia</taxon>
        <taxon>Geobacterales</taxon>
        <taxon>Geobacteraceae</taxon>
        <taxon>Geobacter</taxon>
    </lineage>
</organism>
<keyword evidence="4" id="KW-0808">Transferase</keyword>
<dbReference type="eggNOG" id="COG0554">
    <property type="taxonomic scope" value="Bacteria"/>
</dbReference>
<keyword evidence="5" id="KW-0472">Membrane</keyword>
<keyword evidence="1" id="KW-1003">Cell membrane</keyword>
<dbReference type="InterPro" id="IPR011990">
    <property type="entry name" value="TPR-like_helical_dom_sf"/>
</dbReference>
<name>Q748I0_GEOSL</name>
<reference evidence="8 9" key="2">
    <citation type="journal article" date="2012" name="BMC Genomics">
        <title>Comparative genomic analysis of Geobacter sulfurreducens KN400, a strain with enhanced capacity for extracellular electron transfer and electricity production.</title>
        <authorList>
            <person name="Butler J.E."/>
            <person name="Young N.D."/>
            <person name="Aklujkar M."/>
            <person name="Lovley D.R."/>
        </authorList>
    </citation>
    <scope>NUCLEOTIDE SEQUENCE [LARGE SCALE GENOMIC DNA]</scope>
    <source>
        <strain evidence="9">ATCC 51573 / DSM 12127 / PCA</strain>
    </source>
</reference>
<dbReference type="GO" id="GO:0032259">
    <property type="term" value="P:methylation"/>
    <property type="evidence" value="ECO:0007669"/>
    <property type="project" value="UniProtKB-KW"/>
</dbReference>
<feature type="domain" description="Methyltransferase type 11" evidence="7">
    <location>
        <begin position="435"/>
        <end position="503"/>
    </location>
</feature>
<dbReference type="AlphaFoldDB" id="Q748I0"/>
<dbReference type="PANTHER" id="PTHR43861:SF3">
    <property type="entry name" value="PUTATIVE (AFU_ORTHOLOGUE AFUA_2G14390)-RELATED"/>
    <property type="match status" value="1"/>
</dbReference>
<dbReference type="KEGG" id="gsu:GSU3022"/>
<accession>Q748I0</accession>
<dbReference type="EMBL" id="AE017180">
    <property type="protein sequence ID" value="AAR36414.1"/>
    <property type="molecule type" value="Genomic_DNA"/>
</dbReference>
<reference evidence="8 9" key="1">
    <citation type="journal article" date="2003" name="Science">
        <title>Genome of Geobacter sulfurreducens: metal reduction in subsurface environments.</title>
        <authorList>
            <person name="Methe B.A."/>
            <person name="Nelson K.E."/>
            <person name="Eisen J.A."/>
            <person name="Paulsen I.T."/>
            <person name="Nelson W."/>
            <person name="Heidelberg J.F."/>
            <person name="Wu D."/>
            <person name="Wu M."/>
            <person name="Ward N."/>
            <person name="Beanan M.J."/>
            <person name="Dodson R.J."/>
            <person name="Madupu R."/>
            <person name="Brinkac L.M."/>
            <person name="Daugherty S.C."/>
            <person name="DeBoy R.T."/>
            <person name="Durkin A.S."/>
            <person name="Gwinn M."/>
            <person name="Kolonay J.F."/>
            <person name="Sullivan S.A."/>
            <person name="Haft D.H."/>
            <person name="Selengut J."/>
            <person name="Davidsen T.M."/>
            <person name="Zafar N."/>
            <person name="White O."/>
            <person name="Tran B."/>
            <person name="Romero C."/>
            <person name="Forberger H.A."/>
            <person name="Weidman J."/>
            <person name="Khouri H."/>
            <person name="Feldblyum T.V."/>
            <person name="Utterback T.R."/>
            <person name="Van Aken S.E."/>
            <person name="Lovley D.R."/>
            <person name="Fraser C.M."/>
        </authorList>
    </citation>
    <scope>NUCLEOTIDE SEQUENCE [LARGE SCALE GENOMIC DNA]</scope>
    <source>
        <strain evidence="9">ATCC 51573 / DSM 12127 / PCA</strain>
    </source>
</reference>
<protein>
    <submittedName>
        <fullName evidence="8">SAM-dependent methyltransferase, putative</fullName>
    </submittedName>
</protein>
<dbReference type="CDD" id="cd02440">
    <property type="entry name" value="AdoMet_MTases"/>
    <property type="match status" value="2"/>
</dbReference>